<dbReference type="OrthoDB" id="2473870at2759"/>
<dbReference type="AlphaFoldDB" id="A0A8H4EHX0"/>
<organism evidence="1 2">
    <name type="scientific">Gigaspora margarita</name>
    <dbReference type="NCBI Taxonomy" id="4874"/>
    <lineage>
        <taxon>Eukaryota</taxon>
        <taxon>Fungi</taxon>
        <taxon>Fungi incertae sedis</taxon>
        <taxon>Mucoromycota</taxon>
        <taxon>Glomeromycotina</taxon>
        <taxon>Glomeromycetes</taxon>
        <taxon>Diversisporales</taxon>
        <taxon>Gigasporaceae</taxon>
        <taxon>Gigaspora</taxon>
    </lineage>
</organism>
<evidence type="ECO:0000313" key="1">
    <source>
        <dbReference type="EMBL" id="KAF0486752.1"/>
    </source>
</evidence>
<dbReference type="Proteomes" id="UP000439903">
    <property type="component" value="Unassembled WGS sequence"/>
</dbReference>
<reference evidence="1 2" key="1">
    <citation type="journal article" date="2019" name="Environ. Microbiol.">
        <title>At the nexus of three kingdoms: the genome of the mycorrhizal fungus Gigaspora margarita provides insights into plant, endobacterial and fungal interactions.</title>
        <authorList>
            <person name="Venice F."/>
            <person name="Ghignone S."/>
            <person name="Salvioli di Fossalunga A."/>
            <person name="Amselem J."/>
            <person name="Novero M."/>
            <person name="Xianan X."/>
            <person name="Sedzielewska Toro K."/>
            <person name="Morin E."/>
            <person name="Lipzen A."/>
            <person name="Grigoriev I.V."/>
            <person name="Henrissat B."/>
            <person name="Martin F.M."/>
            <person name="Bonfante P."/>
        </authorList>
    </citation>
    <scope>NUCLEOTIDE SEQUENCE [LARGE SCALE GENOMIC DNA]</scope>
    <source>
        <strain evidence="1 2">BEG34</strain>
    </source>
</reference>
<comment type="caution">
    <text evidence="1">The sequence shown here is derived from an EMBL/GenBank/DDBJ whole genome shotgun (WGS) entry which is preliminary data.</text>
</comment>
<sequence length="124" mass="14553">MALDMLNSNDQSTNIEEVELEIEDTKEFRQTIVDSGIDFQILPGDRLLLQKIKNYRIPIQDMKTPLTSKPFKNTYTMSVSEHIKRVLNNRTLHSQMYFGPRIEAETKSEFWLGNIWQESPLFSQ</sequence>
<dbReference type="EMBL" id="WTPW01000708">
    <property type="protein sequence ID" value="KAF0486752.1"/>
    <property type="molecule type" value="Genomic_DNA"/>
</dbReference>
<protein>
    <submittedName>
        <fullName evidence="1">Uncharacterized protein</fullName>
    </submittedName>
</protein>
<evidence type="ECO:0000313" key="2">
    <source>
        <dbReference type="Proteomes" id="UP000439903"/>
    </source>
</evidence>
<proteinExistence type="predicted"/>
<gene>
    <name evidence="1" type="ORF">F8M41_022635</name>
</gene>
<accession>A0A8H4EHX0</accession>
<keyword evidence="2" id="KW-1185">Reference proteome</keyword>
<name>A0A8H4EHX0_GIGMA</name>